<dbReference type="KEGG" id="nda:Ndas_5528"/>
<organism evidence="2 3">
    <name type="scientific">Nocardiopsis dassonvillei (strain ATCC 23218 / DSM 43111 / CIP 107115 / JCM 7437 / KCTC 9190 / NBRC 14626 / NCTC 10488 / NRRL B-5397 / IMRU 509)</name>
    <name type="common">Actinomadura dassonvillei</name>
    <dbReference type="NCBI Taxonomy" id="446468"/>
    <lineage>
        <taxon>Bacteria</taxon>
        <taxon>Bacillati</taxon>
        <taxon>Actinomycetota</taxon>
        <taxon>Actinomycetes</taxon>
        <taxon>Streptosporangiales</taxon>
        <taxon>Nocardiopsidaceae</taxon>
        <taxon>Nocardiopsis</taxon>
    </lineage>
</organism>
<gene>
    <name evidence="2" type="ordered locus">Ndas_5528</name>
</gene>
<protein>
    <submittedName>
        <fullName evidence="2">Uncharacterized protein</fullName>
    </submittedName>
</protein>
<proteinExistence type="predicted"/>
<dbReference type="RefSeq" id="WP_013156514.1">
    <property type="nucleotide sequence ID" value="NC_014211.1"/>
</dbReference>
<dbReference type="AlphaFoldDB" id="D7B9P9"/>
<keyword evidence="3" id="KW-1185">Reference proteome</keyword>
<evidence type="ECO:0000313" key="3">
    <source>
        <dbReference type="Proteomes" id="UP000002219"/>
    </source>
</evidence>
<evidence type="ECO:0000313" key="2">
    <source>
        <dbReference type="EMBL" id="ADH70907.1"/>
    </source>
</evidence>
<dbReference type="EMBL" id="CP002041">
    <property type="protein sequence ID" value="ADH70907.1"/>
    <property type="molecule type" value="Genomic_DNA"/>
</dbReference>
<reference evidence="2 3" key="1">
    <citation type="journal article" date="2010" name="Stand. Genomic Sci.">
        <title>Complete genome sequence of Nocardiopsis dassonvillei type strain (IMRU 509).</title>
        <authorList>
            <person name="Sun H."/>
            <person name="Lapidus A."/>
            <person name="Nolan M."/>
            <person name="Lucas S."/>
            <person name="Del Rio T.G."/>
            <person name="Tice H."/>
            <person name="Cheng J.F."/>
            <person name="Tapia R."/>
            <person name="Han C."/>
            <person name="Goodwin L."/>
            <person name="Pitluck S."/>
            <person name="Pagani I."/>
            <person name="Ivanova N."/>
            <person name="Mavromatis K."/>
            <person name="Mikhailova N."/>
            <person name="Pati A."/>
            <person name="Chen A."/>
            <person name="Palaniappan K."/>
            <person name="Land M."/>
            <person name="Hauser L."/>
            <person name="Chang Y.J."/>
            <person name="Jeffries C.D."/>
            <person name="Djao O.D."/>
            <person name="Rohde M."/>
            <person name="Sikorski J."/>
            <person name="Goker M."/>
            <person name="Woyke T."/>
            <person name="Bristow J."/>
            <person name="Eisen J.A."/>
            <person name="Markowitz V."/>
            <person name="Hugenholtz P."/>
            <person name="Kyrpides N.C."/>
            <person name="Klenk H.P."/>
        </authorList>
    </citation>
    <scope>NUCLEOTIDE SEQUENCE [LARGE SCALE GENOMIC DNA]</scope>
    <source>
        <strain evidence="3">ATCC 23218 / DSM 43111 / CIP 107115 / JCM 7437 / KCTC 9190 / NBRC 14626 / NCTC 10488 / NRRL B-5397 / IMRU 509</strain>
        <plasmid evidence="3">Chromosome 2</plasmid>
    </source>
</reference>
<dbReference type="STRING" id="446468.Ndas_5528"/>
<dbReference type="HOGENOM" id="CLU_1353501_0_0_11"/>
<feature type="compositionally biased region" description="Pro residues" evidence="1">
    <location>
        <begin position="21"/>
        <end position="38"/>
    </location>
</feature>
<feature type="region of interest" description="Disordered" evidence="1">
    <location>
        <begin position="1"/>
        <end position="45"/>
    </location>
</feature>
<dbReference type="Proteomes" id="UP000002219">
    <property type="component" value="Chromosome 2"/>
</dbReference>
<sequence length="202" mass="20872">MRRRRTDTDGGHGPSAGAPPDGAPPDGAPPDGAPPDGAPPDGALPDWAREMVVLGCHGGAGTTTLRVLLDTPWDLGAYSSDRGAIGAFGRPLVLVCGNSVASTARAAEVIDVLEHNGLRAAALVAVADGAGPEPPESSARLRLVRDRVGRLVRFPFVPGLRYVDAVDAGRVRLPKRAQRTLDEIRNACHSAASETLARQASG</sequence>
<evidence type="ECO:0000256" key="1">
    <source>
        <dbReference type="SAM" id="MobiDB-lite"/>
    </source>
</evidence>
<name>D7B9P9_NOCDD</name>
<feature type="compositionally biased region" description="Basic and acidic residues" evidence="1">
    <location>
        <begin position="1"/>
        <end position="10"/>
    </location>
</feature>
<dbReference type="GeneID" id="91487745"/>
<geneLocation type="plasmid" evidence="3">
    <name>pNDAS01</name>
</geneLocation>
<accession>D7B9P9</accession>